<feature type="region of interest" description="Disordered" evidence="1">
    <location>
        <begin position="1"/>
        <end position="36"/>
    </location>
</feature>
<dbReference type="STRING" id="765440.A0A0C3GGS4"/>
<sequence length="1164" mass="125223">MPSFLSKVFGRKKEDAADGPTPPKGHKSHPSLLEGKFEAVVTPASPTAANFAVAQQQPKDKDGGFALFKIRSRQSTSPLSKPTEEFPTLSLNLPGQKEENGTRVLGVVFEGDRLPVLDDSVIASKRLNPIEALALVRACSQVIIERGLETLGIMHPHWHSASPDIQRRLISLFIQSLSTKEAPPSPTPFEYELKFTRSPHDVAAVLRWGLRHLKLDGNSFGKDSSEWQWYQTFFASERSAGYPRQAFSEQLLPLLPKPHLDLLLATLEIESSLASHAEHNSISGSKLSKFLGLWLLTASRSEVNDDWDTFYARWERAGRILEHLFLCRIRDESVNHRIPTRLIELVNQYPYHKGASATDEEVLLRPRFSTRPYDALFVRIDTELPASTTEKPRHDRLRLLAEAFKLDLPSESGEYAAVWDKVKQAAMEANDAEDNSASETSPVLNRVFADETIRLLSLIPADGIDSPIHLISPSMARPAASRRRSTSLSHIPDNKGAKDISHPNGNGTTVHAKASATLLPPPPAIDWAAFSAAGFGEPSPVSQHLSATLLDQDIEMTDPSVSRKLSRPKRNRDSSRRSSADSPNLIKPNGTSSQQKTISSKATVISIIQLDEAFIDFWSDAAIDPISSPWPAFVICKLNPIPGVQSKEGKPINWLVIEQTYSSPPVLRSTSQTTPGKRTSSPKPSVRSDLSSSLSATRKRFSFFGGGNTVSSGKVDKTKSRTKTSAKVIKTGELGEILPEMDEKPESKIDTAAAKAVDVKDSPVASGPGAAETTESPKPEDKADTAAIEGIDANVIAAITGAAAVAGGVAAENAASERSQHKVVPKHTLPPAPESVVLSGDTPGPQIALDTSEPAAVARAEPHVTIEQSPALAEDAPGPQLVSDKEPATVEPLKEREDNSPALAAIKEVPVIHVPALTEEVHAPEPIAEVEPVEAAPPSPVPVAHAPVEPAPEVQPLEPVNEPEEAAPELTKEVTPEPIVESKPESTVEPEAIATEVLPEPAKKVDPEPEQSVEVPAEPEIVRIDAPPEPANEVAPEPTVESEPEPPVEVPAESEIIPAEPPASEVAPESVIVSPEPPVEISAEPESAPAELPVEPVKEVAPEPEVEHEPEAPATEAPEPSVEAEPAPKEPELAIEQVAPPAEQKSAEIINGVAHEPRIPEESS</sequence>
<feature type="compositionally biased region" description="Low complexity" evidence="1">
    <location>
        <begin position="1112"/>
        <end position="1125"/>
    </location>
</feature>
<name>A0A0C3GGS4_PILCF</name>
<dbReference type="HOGENOM" id="CLU_002740_1_0_1"/>
<evidence type="ECO:0000313" key="4">
    <source>
        <dbReference type="Proteomes" id="UP000054166"/>
    </source>
</evidence>
<feature type="compositionally biased region" description="Basic and acidic residues" evidence="1">
    <location>
        <begin position="492"/>
        <end position="501"/>
    </location>
</feature>
<organism evidence="3 4">
    <name type="scientific">Piloderma croceum (strain F 1598)</name>
    <dbReference type="NCBI Taxonomy" id="765440"/>
    <lineage>
        <taxon>Eukaryota</taxon>
        <taxon>Fungi</taxon>
        <taxon>Dikarya</taxon>
        <taxon>Basidiomycota</taxon>
        <taxon>Agaricomycotina</taxon>
        <taxon>Agaricomycetes</taxon>
        <taxon>Agaricomycetidae</taxon>
        <taxon>Atheliales</taxon>
        <taxon>Atheliaceae</taxon>
        <taxon>Piloderma</taxon>
    </lineage>
</organism>
<evidence type="ECO:0000256" key="1">
    <source>
        <dbReference type="SAM" id="MobiDB-lite"/>
    </source>
</evidence>
<evidence type="ECO:0000259" key="2">
    <source>
        <dbReference type="Pfam" id="PF08101"/>
    </source>
</evidence>
<feature type="compositionally biased region" description="Low complexity" evidence="1">
    <location>
        <begin position="681"/>
        <end position="693"/>
    </location>
</feature>
<dbReference type="InterPro" id="IPR037508">
    <property type="entry name" value="Msb1/Mug8"/>
</dbReference>
<feature type="region of interest" description="Disordered" evidence="1">
    <location>
        <begin position="816"/>
        <end position="904"/>
    </location>
</feature>
<dbReference type="InParanoid" id="A0A0C3GGS4"/>
<feature type="compositionally biased region" description="Basic and acidic residues" evidence="1">
    <location>
        <begin position="970"/>
        <end position="986"/>
    </location>
</feature>
<feature type="compositionally biased region" description="Low complexity" evidence="1">
    <location>
        <begin position="1050"/>
        <end position="1095"/>
    </location>
</feature>
<feature type="compositionally biased region" description="Polar residues" evidence="1">
    <location>
        <begin position="589"/>
        <end position="598"/>
    </location>
</feature>
<evidence type="ECO:0000313" key="3">
    <source>
        <dbReference type="EMBL" id="KIM89826.1"/>
    </source>
</evidence>
<feature type="region of interest" description="Disordered" evidence="1">
    <location>
        <begin position="550"/>
        <end position="598"/>
    </location>
</feature>
<dbReference type="PANTHER" id="PTHR28093:SF1">
    <property type="entry name" value="MORPHOGENESIS-RELATED PROTEIN MSB1"/>
    <property type="match status" value="1"/>
</dbReference>
<dbReference type="Gene3D" id="1.10.555.10">
    <property type="entry name" value="Rho GTPase activation protein"/>
    <property type="match status" value="1"/>
</dbReference>
<dbReference type="PANTHER" id="PTHR28093">
    <property type="entry name" value="MORPHOGENESIS-RELATED PROTEIN MSB1"/>
    <property type="match status" value="1"/>
</dbReference>
<gene>
    <name evidence="3" type="ORF">PILCRDRAFT_812619</name>
</gene>
<feature type="compositionally biased region" description="Basic and acidic residues" evidence="1">
    <location>
        <begin position="1155"/>
        <end position="1164"/>
    </location>
</feature>
<feature type="region of interest" description="Disordered" evidence="1">
    <location>
        <begin position="953"/>
        <end position="1164"/>
    </location>
</feature>
<feature type="domain" description="Meiotically up-regulated protein Msb1/Mug8" evidence="2">
    <location>
        <begin position="133"/>
        <end position="619"/>
    </location>
</feature>
<reference evidence="4" key="2">
    <citation type="submission" date="2015-01" db="EMBL/GenBank/DDBJ databases">
        <title>Evolutionary Origins and Diversification of the Mycorrhizal Mutualists.</title>
        <authorList>
            <consortium name="DOE Joint Genome Institute"/>
            <consortium name="Mycorrhizal Genomics Consortium"/>
            <person name="Kohler A."/>
            <person name="Kuo A."/>
            <person name="Nagy L.G."/>
            <person name="Floudas D."/>
            <person name="Copeland A."/>
            <person name="Barry K.W."/>
            <person name="Cichocki N."/>
            <person name="Veneault-Fourrey C."/>
            <person name="LaButti K."/>
            <person name="Lindquist E.A."/>
            <person name="Lipzen A."/>
            <person name="Lundell T."/>
            <person name="Morin E."/>
            <person name="Murat C."/>
            <person name="Riley R."/>
            <person name="Ohm R."/>
            <person name="Sun H."/>
            <person name="Tunlid A."/>
            <person name="Henrissat B."/>
            <person name="Grigoriev I.V."/>
            <person name="Hibbett D.S."/>
            <person name="Martin F."/>
        </authorList>
    </citation>
    <scope>NUCLEOTIDE SEQUENCE [LARGE SCALE GENOMIC DNA]</scope>
    <source>
        <strain evidence="4">F 1598</strain>
    </source>
</reference>
<reference evidence="3 4" key="1">
    <citation type="submission" date="2014-04" db="EMBL/GenBank/DDBJ databases">
        <authorList>
            <consortium name="DOE Joint Genome Institute"/>
            <person name="Kuo A."/>
            <person name="Tarkka M."/>
            <person name="Buscot F."/>
            <person name="Kohler A."/>
            <person name="Nagy L.G."/>
            <person name="Floudas D."/>
            <person name="Copeland A."/>
            <person name="Barry K.W."/>
            <person name="Cichocki N."/>
            <person name="Veneault-Fourrey C."/>
            <person name="LaButti K."/>
            <person name="Lindquist E.A."/>
            <person name="Lipzen A."/>
            <person name="Lundell T."/>
            <person name="Morin E."/>
            <person name="Murat C."/>
            <person name="Sun H."/>
            <person name="Tunlid A."/>
            <person name="Henrissat B."/>
            <person name="Grigoriev I.V."/>
            <person name="Hibbett D.S."/>
            <person name="Martin F."/>
            <person name="Nordberg H.P."/>
            <person name="Cantor M.N."/>
            <person name="Hua S.X."/>
        </authorList>
    </citation>
    <scope>NUCLEOTIDE SEQUENCE [LARGE SCALE GENOMIC DNA]</scope>
    <source>
        <strain evidence="3 4">F 1598</strain>
    </source>
</reference>
<dbReference type="OrthoDB" id="3362494at2759"/>
<protein>
    <recommendedName>
        <fullName evidence="2">Meiotically up-regulated protein Msb1/Mug8 domain-containing protein</fullName>
    </recommendedName>
</protein>
<dbReference type="Proteomes" id="UP000054166">
    <property type="component" value="Unassembled WGS sequence"/>
</dbReference>
<feature type="region of interest" description="Disordered" evidence="1">
    <location>
        <begin position="665"/>
        <end position="693"/>
    </location>
</feature>
<feature type="region of interest" description="Disordered" evidence="1">
    <location>
        <begin position="476"/>
        <end position="508"/>
    </location>
</feature>
<feature type="compositionally biased region" description="Basic and acidic residues" evidence="1">
    <location>
        <begin position="883"/>
        <end position="899"/>
    </location>
</feature>
<dbReference type="EMBL" id="KN832974">
    <property type="protein sequence ID" value="KIM89826.1"/>
    <property type="molecule type" value="Genomic_DNA"/>
</dbReference>
<dbReference type="AlphaFoldDB" id="A0A0C3GGS4"/>
<dbReference type="Pfam" id="PF08101">
    <property type="entry name" value="Msb1-Mug8_dom"/>
    <property type="match status" value="1"/>
</dbReference>
<accession>A0A0C3GGS4</accession>
<feature type="region of interest" description="Disordered" evidence="1">
    <location>
        <begin position="74"/>
        <end position="97"/>
    </location>
</feature>
<proteinExistence type="predicted"/>
<feature type="compositionally biased region" description="Polar residues" evidence="1">
    <location>
        <begin position="665"/>
        <end position="679"/>
    </location>
</feature>
<feature type="compositionally biased region" description="Basic and acidic residues" evidence="1">
    <location>
        <begin position="1096"/>
        <end position="1111"/>
    </location>
</feature>
<dbReference type="InterPro" id="IPR008936">
    <property type="entry name" value="Rho_GTPase_activation_prot"/>
</dbReference>
<keyword evidence="4" id="KW-1185">Reference proteome</keyword>
<dbReference type="InterPro" id="IPR012965">
    <property type="entry name" value="Msb1/Mug8_dom"/>
</dbReference>
<feature type="region of interest" description="Disordered" evidence="1">
    <location>
        <begin position="759"/>
        <end position="782"/>
    </location>
</feature>